<proteinExistence type="predicted"/>
<feature type="compositionally biased region" description="Low complexity" evidence="1">
    <location>
        <begin position="672"/>
        <end position="683"/>
    </location>
</feature>
<dbReference type="STRING" id="1328760.A0A161TFW8"/>
<sequence length="794" mass="88979">MTGTSGRSAGIRRWDGVKRTSTMWDGLRKDLELWFPEGDCLIYLYGRGQSRRGPSFRIPFSALAHTRCLPLLERHNAESMSHPTTWSMPGSVCSSMDTSEPASLELHIPAPADASREESFLFHLGTRNFFAWLFGKPLVGSHLGTALVDLLDRMNMYRSETEDNMKDLTQYLDEEGYTDFRECPDHALSLLYFAEHYQLKNLWTDAFVHCVGMSQRLWLSEEFEPISRVSKALINRSHLEMDVRMERAGRSLSSFLEDELSGTYLGLNSAALSHLERFRSFLHSFYVNRYGYWPPTKTGSKGSSLSKSTYRSMYFEFRNLYAYLVDGNSGPSKPSSLKPFSGSGINLEHCVAVFSKKLKYASLPCSMPLLPDISFEAPGFMDPFDLRGTFCKQTKANRRFAALAALSSATNSLDMTVMECPLVRAYARFENDCTLKQEEKVSCADGRKVRWLLIYAILQTLISVTRAPKEVKDTEGVSYPLCCQTAGTPPWKIYNTGSSSPKKYISSHNNMRPDHHVMEVDYFNHRPVHSVYVATSEAHHKLTTAYRARDDQQQQEQRRKLRPTRSASSLRPLKRQQSHHYSSSELAPPIPPMPAMPRLQSLKPRDRASFHETIGQNYINTRSISHHGSSSSSSYSSSSPATSPGFTLALEPGFVPNASSGSNSPGAPTIFSSAGSSSSLSGGEDQLGFPSMDHLSVSGSSSVYDEDGDNNECYQDEIYGSHNAKSGFGFVSRDFEPSVDFRSTTTTLPLHRREANTSISSQKRLGFGIQLRKQVSIESFRMANDELERYLAST</sequence>
<dbReference type="InterPro" id="IPR058317">
    <property type="entry name" value="DUF8004"/>
</dbReference>
<dbReference type="Pfam" id="PF26013">
    <property type="entry name" value="DUF8004"/>
    <property type="match status" value="1"/>
</dbReference>
<dbReference type="RefSeq" id="XP_018190542.1">
    <property type="nucleotide sequence ID" value="XM_018336746.1"/>
</dbReference>
<feature type="compositionally biased region" description="Low complexity" evidence="1">
    <location>
        <begin position="626"/>
        <end position="639"/>
    </location>
</feature>
<name>A0A161TFW8_XYLHT</name>
<evidence type="ECO:0000259" key="2">
    <source>
        <dbReference type="Pfam" id="PF26013"/>
    </source>
</evidence>
<dbReference type="PANTHER" id="PTHR39601:SF1">
    <property type="entry name" value="CHORIOGENIN HMINOR"/>
    <property type="match status" value="1"/>
</dbReference>
<organism evidence="3 4">
    <name type="scientific">Xylona heveae (strain CBS 132557 / TC161)</name>
    <dbReference type="NCBI Taxonomy" id="1328760"/>
    <lineage>
        <taxon>Eukaryota</taxon>
        <taxon>Fungi</taxon>
        <taxon>Dikarya</taxon>
        <taxon>Ascomycota</taxon>
        <taxon>Pezizomycotina</taxon>
        <taxon>Xylonomycetes</taxon>
        <taxon>Xylonales</taxon>
        <taxon>Xylonaceae</taxon>
        <taxon>Xylona</taxon>
    </lineage>
</organism>
<keyword evidence="4" id="KW-1185">Reference proteome</keyword>
<feature type="region of interest" description="Disordered" evidence="1">
    <location>
        <begin position="620"/>
        <end position="643"/>
    </location>
</feature>
<feature type="compositionally biased region" description="Polar residues" evidence="1">
    <location>
        <begin position="657"/>
        <end position="666"/>
    </location>
</feature>
<feature type="region of interest" description="Disordered" evidence="1">
    <location>
        <begin position="657"/>
        <end position="692"/>
    </location>
</feature>
<gene>
    <name evidence="3" type="ORF">L228DRAFT_59765</name>
</gene>
<accession>A0A161TFW8</accession>
<dbReference type="OrthoDB" id="4114825at2759"/>
<dbReference type="GeneID" id="28901883"/>
<dbReference type="Proteomes" id="UP000076632">
    <property type="component" value="Unassembled WGS sequence"/>
</dbReference>
<evidence type="ECO:0000256" key="1">
    <source>
        <dbReference type="SAM" id="MobiDB-lite"/>
    </source>
</evidence>
<feature type="compositionally biased region" description="Basic and acidic residues" evidence="1">
    <location>
        <begin position="547"/>
        <end position="558"/>
    </location>
</feature>
<dbReference type="InParanoid" id="A0A161TFW8"/>
<feature type="region of interest" description="Disordered" evidence="1">
    <location>
        <begin position="545"/>
        <end position="599"/>
    </location>
</feature>
<feature type="domain" description="DUF8004" evidence="2">
    <location>
        <begin position="166"/>
        <end position="257"/>
    </location>
</feature>
<dbReference type="EMBL" id="KV407455">
    <property type="protein sequence ID" value="KZF24987.1"/>
    <property type="molecule type" value="Genomic_DNA"/>
</dbReference>
<evidence type="ECO:0000313" key="4">
    <source>
        <dbReference type="Proteomes" id="UP000076632"/>
    </source>
</evidence>
<protein>
    <recommendedName>
        <fullName evidence="2">DUF8004 domain-containing protein</fullName>
    </recommendedName>
</protein>
<evidence type="ECO:0000313" key="3">
    <source>
        <dbReference type="EMBL" id="KZF24987.1"/>
    </source>
</evidence>
<reference evidence="3 4" key="1">
    <citation type="journal article" date="2016" name="Fungal Biol.">
        <title>The genome of Xylona heveae provides a window into fungal endophytism.</title>
        <authorList>
            <person name="Gazis R."/>
            <person name="Kuo A."/>
            <person name="Riley R."/>
            <person name="LaButti K."/>
            <person name="Lipzen A."/>
            <person name="Lin J."/>
            <person name="Amirebrahimi M."/>
            <person name="Hesse C.N."/>
            <person name="Spatafora J.W."/>
            <person name="Henrissat B."/>
            <person name="Hainaut M."/>
            <person name="Grigoriev I.V."/>
            <person name="Hibbett D.S."/>
        </authorList>
    </citation>
    <scope>NUCLEOTIDE SEQUENCE [LARGE SCALE GENOMIC DNA]</scope>
    <source>
        <strain evidence="3 4">TC161</strain>
    </source>
</reference>
<dbReference type="AlphaFoldDB" id="A0A161TFW8"/>
<dbReference type="PANTHER" id="PTHR39601">
    <property type="entry name" value="CHORIOGENIN HMINOR"/>
    <property type="match status" value="1"/>
</dbReference>